<accession>A0A381PM05</accession>
<gene>
    <name evidence="1" type="ORF">METZ01_LOCUS20031</name>
</gene>
<dbReference type="EMBL" id="UINC01001005">
    <property type="protein sequence ID" value="SUZ67177.1"/>
    <property type="molecule type" value="Genomic_DNA"/>
</dbReference>
<dbReference type="AlphaFoldDB" id="A0A381PM05"/>
<organism evidence="1">
    <name type="scientific">marine metagenome</name>
    <dbReference type="NCBI Taxonomy" id="408172"/>
    <lineage>
        <taxon>unclassified sequences</taxon>
        <taxon>metagenomes</taxon>
        <taxon>ecological metagenomes</taxon>
    </lineage>
</organism>
<evidence type="ECO:0000313" key="1">
    <source>
        <dbReference type="EMBL" id="SUZ67177.1"/>
    </source>
</evidence>
<proteinExistence type="predicted"/>
<protein>
    <submittedName>
        <fullName evidence="1">Uncharacterized protein</fullName>
    </submittedName>
</protein>
<sequence length="211" mass="23272">MIELRGDIPFLWRLSAETSEGYCSVSLVVPCPPETEIKDLTIETSVLSLSSDSSCSKGEETLQWNQDDISLFLRLINQRQLKKDQSLSDTVRVDLTDPDIIDIIHVVAAAGFGVAFASYGLLKQTDGIYPVHNFGVGSFVSLDTVNGFKLCVVVDVEGDDVVCVLLDDIDARSIDEYDGLCRHDLLIVKRIDVLHPEFAENKCKPSSANLH</sequence>
<reference evidence="1" key="1">
    <citation type="submission" date="2018-05" db="EMBL/GenBank/DDBJ databases">
        <authorList>
            <person name="Lanie J.A."/>
            <person name="Ng W.-L."/>
            <person name="Kazmierczak K.M."/>
            <person name="Andrzejewski T.M."/>
            <person name="Davidsen T.M."/>
            <person name="Wayne K.J."/>
            <person name="Tettelin H."/>
            <person name="Glass J.I."/>
            <person name="Rusch D."/>
            <person name="Podicherti R."/>
            <person name="Tsui H.-C.T."/>
            <person name="Winkler M.E."/>
        </authorList>
    </citation>
    <scope>NUCLEOTIDE SEQUENCE</scope>
</reference>
<name>A0A381PM05_9ZZZZ</name>